<evidence type="ECO:0000259" key="9">
    <source>
        <dbReference type="Pfam" id="PF00561"/>
    </source>
</evidence>
<comment type="subunit">
    <text evidence="2">Homodimer.</text>
</comment>
<keyword evidence="4" id="KW-0378">Hydrolase</keyword>
<name>A0AAV2GR98_9ROSI</name>
<reference evidence="10 11" key="1">
    <citation type="submission" date="2024-04" db="EMBL/GenBank/DDBJ databases">
        <authorList>
            <person name="Fracassetti M."/>
        </authorList>
    </citation>
    <scope>NUCLEOTIDE SEQUENCE [LARGE SCALE GENOMIC DNA]</scope>
</reference>
<dbReference type="AlphaFoldDB" id="A0AAV2GR98"/>
<evidence type="ECO:0000256" key="7">
    <source>
        <dbReference type="ARBA" id="ARBA00058358"/>
    </source>
</evidence>
<dbReference type="SUPFAM" id="SSF53474">
    <property type="entry name" value="alpha/beta-Hydrolases"/>
    <property type="match status" value="1"/>
</dbReference>
<feature type="domain" description="AB hydrolase-1" evidence="9">
    <location>
        <begin position="27"/>
        <end position="305"/>
    </location>
</feature>
<protein>
    <recommendedName>
        <fullName evidence="3">soluble epoxide hydrolase</fullName>
        <ecNumber evidence="3">3.3.2.10</ecNumber>
    </recommendedName>
</protein>
<proteinExistence type="inferred from homology"/>
<comment type="catalytic activity">
    <reaction evidence="8">
        <text>(24S)-24,25-epoxycucurbitadienol + H2O = (24R)-24,25-dihydroxycucurbitadienol</text>
        <dbReference type="Rhea" id="RHEA:81855"/>
        <dbReference type="ChEBI" id="CHEBI:15377"/>
        <dbReference type="ChEBI" id="CHEBI:229949"/>
        <dbReference type="ChEBI" id="CHEBI:229950"/>
    </reaction>
    <physiologicalReaction direction="left-to-right" evidence="8">
        <dbReference type="Rhea" id="RHEA:81856"/>
    </physiologicalReaction>
</comment>
<keyword evidence="11" id="KW-1185">Reference proteome</keyword>
<sequence length="320" mass="36191">MDGTRHRNLSLNGINVHVAEFGPADGPVVLFVHGFPELWYCWRHQMTAVASHGYRAVAPDLRGFGETEAPADPGSYTVFHIVGDLVALIDAVAPGQKVFVVAHDWGASMAWYLCLFRPDKVKALVNMSVPFSPRNPNRKPLSSLKAYLGDEYYMCRFQEPGVIEAEFAELDTESIMKKFLAYHTPAPLYMPKGKLFGHWPDTPIALPPWLLEADLQYYTDKFKKTGFTGGLNYYRNIDRNWELTAPWQGDQVKVPVKFIVGDQDLTYNTGNARDYISKGGFKRDVPFLQEVVVMPGVGHFLQEERAAEISCHIVEFIRKF</sequence>
<dbReference type="Proteomes" id="UP001497516">
    <property type="component" value="Chromosome 9"/>
</dbReference>
<evidence type="ECO:0000256" key="1">
    <source>
        <dbReference type="ARBA" id="ARBA00004721"/>
    </source>
</evidence>
<comment type="pathway">
    <text evidence="1">Secondary metabolite biosynthesis; terpenoid biosynthesis.</text>
</comment>
<evidence type="ECO:0000313" key="11">
    <source>
        <dbReference type="Proteomes" id="UP001497516"/>
    </source>
</evidence>
<dbReference type="PRINTS" id="PR00111">
    <property type="entry name" value="ABHYDROLASE"/>
</dbReference>
<dbReference type="PRINTS" id="PR00412">
    <property type="entry name" value="EPOXHYDRLASE"/>
</dbReference>
<dbReference type="Gene3D" id="3.40.50.1820">
    <property type="entry name" value="alpha/beta hydrolase"/>
    <property type="match status" value="1"/>
</dbReference>
<organism evidence="10 11">
    <name type="scientific">Linum trigynum</name>
    <dbReference type="NCBI Taxonomy" id="586398"/>
    <lineage>
        <taxon>Eukaryota</taxon>
        <taxon>Viridiplantae</taxon>
        <taxon>Streptophyta</taxon>
        <taxon>Embryophyta</taxon>
        <taxon>Tracheophyta</taxon>
        <taxon>Spermatophyta</taxon>
        <taxon>Magnoliopsida</taxon>
        <taxon>eudicotyledons</taxon>
        <taxon>Gunneridae</taxon>
        <taxon>Pentapetalae</taxon>
        <taxon>rosids</taxon>
        <taxon>fabids</taxon>
        <taxon>Malpighiales</taxon>
        <taxon>Linaceae</taxon>
        <taxon>Linum</taxon>
    </lineage>
</organism>
<evidence type="ECO:0000256" key="3">
    <source>
        <dbReference type="ARBA" id="ARBA00013006"/>
    </source>
</evidence>
<accession>A0AAV2GR98</accession>
<dbReference type="PANTHER" id="PTHR43329">
    <property type="entry name" value="EPOXIDE HYDROLASE"/>
    <property type="match status" value="1"/>
</dbReference>
<dbReference type="EMBL" id="OZ034822">
    <property type="protein sequence ID" value="CAL1413204.1"/>
    <property type="molecule type" value="Genomic_DNA"/>
</dbReference>
<evidence type="ECO:0000256" key="8">
    <source>
        <dbReference type="ARBA" id="ARBA00093212"/>
    </source>
</evidence>
<evidence type="ECO:0000256" key="5">
    <source>
        <dbReference type="ARBA" id="ARBA00038334"/>
    </source>
</evidence>
<comment type="catalytic activity">
    <reaction evidence="6">
        <text>an epoxide + H2O = an ethanediol</text>
        <dbReference type="Rhea" id="RHEA:19037"/>
        <dbReference type="ChEBI" id="CHEBI:15377"/>
        <dbReference type="ChEBI" id="CHEBI:32955"/>
        <dbReference type="ChEBI" id="CHEBI:140594"/>
        <dbReference type="EC" id="3.3.2.10"/>
    </reaction>
    <physiologicalReaction direction="left-to-right" evidence="6">
        <dbReference type="Rhea" id="RHEA:19038"/>
    </physiologicalReaction>
</comment>
<comment type="function">
    <text evidence="7">Epoxide hydrolase involved in the biosynthesis of cucurbitacin and mogroside tetracyclic triterpene natural products (e.g. siamenoside I and mogrosides IV, V and VI). Cucurbitacins have cytotoxic properties and exhibit deterrent taste as a defense barrier against herbivores. Mogrosides are nonsugar highly oxygenated compounds used as high-intensity zero-calorie sweeteners; they also possess pharmacological properties such as regulating immunity, lowering blood sugar and lipid levels, protecting the liver, and acting as antioxidants and antitumor agents. Catalyzes the hydrolysis of aromatic epoxide-containing substrates, such as the conversion of 24,25-epoxycucurbitadienol to 24,25-dihydroxycucurbitadienol.</text>
</comment>
<dbReference type="EC" id="3.3.2.10" evidence="3"/>
<evidence type="ECO:0000313" key="10">
    <source>
        <dbReference type="EMBL" id="CAL1413204.1"/>
    </source>
</evidence>
<dbReference type="InterPro" id="IPR029058">
    <property type="entry name" value="AB_hydrolase_fold"/>
</dbReference>
<evidence type="ECO:0000256" key="2">
    <source>
        <dbReference type="ARBA" id="ARBA00011738"/>
    </source>
</evidence>
<dbReference type="GO" id="GO:0004301">
    <property type="term" value="F:epoxide hydrolase activity"/>
    <property type="evidence" value="ECO:0007669"/>
    <property type="project" value="UniProtKB-EC"/>
</dbReference>
<dbReference type="FunFam" id="3.40.50.1820:FF:000161">
    <property type="entry name" value="Epoxide hydrolase"/>
    <property type="match status" value="1"/>
</dbReference>
<gene>
    <name evidence="10" type="ORF">LTRI10_LOCUS52454</name>
</gene>
<dbReference type="InterPro" id="IPR000073">
    <property type="entry name" value="AB_hydrolase_1"/>
</dbReference>
<evidence type="ECO:0000256" key="4">
    <source>
        <dbReference type="ARBA" id="ARBA00022801"/>
    </source>
</evidence>
<dbReference type="InterPro" id="IPR000639">
    <property type="entry name" value="Epox_hydrolase-like"/>
</dbReference>
<evidence type="ECO:0000256" key="6">
    <source>
        <dbReference type="ARBA" id="ARBA00051067"/>
    </source>
</evidence>
<comment type="similarity">
    <text evidence="5">Belongs to the AB hydrolase superfamily. Epoxide hydrolase family.</text>
</comment>
<dbReference type="Pfam" id="PF00561">
    <property type="entry name" value="Abhydrolase_1"/>
    <property type="match status" value="1"/>
</dbReference>